<evidence type="ECO:0000256" key="6">
    <source>
        <dbReference type="ARBA" id="ARBA00022884"/>
    </source>
</evidence>
<dbReference type="PANTHER" id="PTHR11727:SF17">
    <property type="entry name" value="DIMETHYLADENOSINE TRANSFERASE 1, MITOCHONDRIAL"/>
    <property type="match status" value="1"/>
</dbReference>
<keyword evidence="9" id="KW-0238">DNA-binding</keyword>
<feature type="binding site" evidence="13">
    <location>
        <position position="30"/>
    </location>
    <ligand>
        <name>S-adenosyl-L-methionine</name>
        <dbReference type="ChEBI" id="CHEBI:59789"/>
    </ligand>
</feature>
<dbReference type="Gene3D" id="3.40.50.150">
    <property type="entry name" value="Vaccinia Virus protein VP39"/>
    <property type="match status" value="1"/>
</dbReference>
<dbReference type="Pfam" id="PF00398">
    <property type="entry name" value="RrnaAD"/>
    <property type="match status" value="1"/>
</dbReference>
<accession>A0A8C8SU45</accession>
<evidence type="ECO:0000256" key="14">
    <source>
        <dbReference type="RuleBase" id="RU362106"/>
    </source>
</evidence>
<dbReference type="GO" id="GO:0005759">
    <property type="term" value="C:mitochondrial matrix"/>
    <property type="evidence" value="ECO:0007669"/>
    <property type="project" value="TreeGrafter"/>
</dbReference>
<dbReference type="SUPFAM" id="SSF53335">
    <property type="entry name" value="S-adenosyl-L-methionine-dependent methyltransferases"/>
    <property type="match status" value="1"/>
</dbReference>
<evidence type="ECO:0000256" key="12">
    <source>
        <dbReference type="ARBA" id="ARBA00061148"/>
    </source>
</evidence>
<dbReference type="GO" id="GO:1904047">
    <property type="term" value="F:S-adenosyl-L-methionine binding"/>
    <property type="evidence" value="ECO:0007669"/>
    <property type="project" value="UniProtKB-ARBA"/>
</dbReference>
<keyword evidence="10" id="KW-0496">Mitochondrion</keyword>
<dbReference type="NCBIfam" id="TIGR00755">
    <property type="entry name" value="ksgA"/>
    <property type="match status" value="1"/>
</dbReference>
<evidence type="ECO:0000256" key="5">
    <source>
        <dbReference type="ARBA" id="ARBA00022691"/>
    </source>
</evidence>
<evidence type="ECO:0000256" key="11">
    <source>
        <dbReference type="ARBA" id="ARBA00023163"/>
    </source>
</evidence>
<comment type="similarity">
    <text evidence="12">Belongs to the class I-like SAM-binding methyltransferase superfamily. rRNA adenine N(6)-methyltransferase family. KsgA subfamily.</text>
</comment>
<evidence type="ECO:0000256" key="4">
    <source>
        <dbReference type="ARBA" id="ARBA00022679"/>
    </source>
</evidence>
<dbReference type="Proteomes" id="UP000694393">
    <property type="component" value="Unplaced"/>
</dbReference>
<evidence type="ECO:0000256" key="1">
    <source>
        <dbReference type="ARBA" id="ARBA00004173"/>
    </source>
</evidence>
<dbReference type="GO" id="GO:0003723">
    <property type="term" value="F:RNA binding"/>
    <property type="evidence" value="ECO:0007669"/>
    <property type="project" value="UniProtKB-UniRule"/>
</dbReference>
<dbReference type="PANTHER" id="PTHR11727">
    <property type="entry name" value="DIMETHYLADENOSINE TRANSFERASE"/>
    <property type="match status" value="1"/>
</dbReference>
<keyword evidence="4 13" id="KW-0808">Transferase</keyword>
<organism evidence="16 17">
    <name type="scientific">Pelusios castaneus</name>
    <name type="common">West African mud turtle</name>
    <dbReference type="NCBI Taxonomy" id="367368"/>
    <lineage>
        <taxon>Eukaryota</taxon>
        <taxon>Metazoa</taxon>
        <taxon>Chordata</taxon>
        <taxon>Craniata</taxon>
        <taxon>Vertebrata</taxon>
        <taxon>Euteleostomi</taxon>
        <taxon>Archelosauria</taxon>
        <taxon>Testudinata</taxon>
        <taxon>Testudines</taxon>
        <taxon>Pleurodira</taxon>
        <taxon>Pelomedusidae</taxon>
        <taxon>Pelusios</taxon>
    </lineage>
</organism>
<comment type="subcellular location">
    <subcellularLocation>
        <location evidence="1">Mitochondrion</location>
    </subcellularLocation>
</comment>
<dbReference type="FunFam" id="3.40.50.150:FF:000109">
    <property type="entry name" value="rRNA adenine N(6)-methyltransferase"/>
    <property type="match status" value="1"/>
</dbReference>
<reference evidence="16" key="1">
    <citation type="submission" date="2025-08" db="UniProtKB">
        <authorList>
            <consortium name="Ensembl"/>
        </authorList>
    </citation>
    <scope>IDENTIFICATION</scope>
</reference>
<dbReference type="CDD" id="cd02440">
    <property type="entry name" value="AdoMet_MTases"/>
    <property type="match status" value="1"/>
</dbReference>
<keyword evidence="6 13" id="KW-0694">RNA-binding</keyword>
<evidence type="ECO:0000256" key="3">
    <source>
        <dbReference type="ARBA" id="ARBA00022603"/>
    </source>
</evidence>
<reference evidence="16" key="2">
    <citation type="submission" date="2025-09" db="UniProtKB">
        <authorList>
            <consortium name="Ensembl"/>
        </authorList>
    </citation>
    <scope>IDENTIFICATION</scope>
</reference>
<dbReference type="InterPro" id="IPR001737">
    <property type="entry name" value="KsgA/Erm"/>
</dbReference>
<keyword evidence="2 14" id="KW-0698">rRNA processing</keyword>
<evidence type="ECO:0000256" key="9">
    <source>
        <dbReference type="ARBA" id="ARBA00023125"/>
    </source>
</evidence>
<dbReference type="GO" id="GO:0034246">
    <property type="term" value="F:mitochondrial transcription factor activity"/>
    <property type="evidence" value="ECO:0007669"/>
    <property type="project" value="TreeGrafter"/>
</dbReference>
<dbReference type="Gene3D" id="1.10.8.100">
    <property type="entry name" value="Ribosomal RNA adenine dimethylase-like, domain 2"/>
    <property type="match status" value="1"/>
</dbReference>
<dbReference type="GO" id="GO:0003677">
    <property type="term" value="F:DNA binding"/>
    <property type="evidence" value="ECO:0007669"/>
    <property type="project" value="UniProtKB-KW"/>
</dbReference>
<dbReference type="SMART" id="SM00650">
    <property type="entry name" value="rADc"/>
    <property type="match status" value="1"/>
</dbReference>
<feature type="binding site" evidence="13">
    <location>
        <position position="32"/>
    </location>
    <ligand>
        <name>S-adenosyl-L-methionine</name>
        <dbReference type="ChEBI" id="CHEBI:59789"/>
    </ligand>
</feature>
<dbReference type="GO" id="GO:0006391">
    <property type="term" value="P:transcription initiation at mitochondrial promoter"/>
    <property type="evidence" value="ECO:0007669"/>
    <property type="project" value="TreeGrafter"/>
</dbReference>
<dbReference type="EC" id="2.1.1.-" evidence="14"/>
<protein>
    <recommendedName>
        <fullName evidence="14">rRNA adenine N(6)-methyltransferase</fullName>
        <ecNumber evidence="14">2.1.1.-</ecNumber>
    </recommendedName>
</protein>
<dbReference type="FunFam" id="1.10.8.100:FF:000004">
    <property type="entry name" value="rRNA adenine N(6)-methyltransferase"/>
    <property type="match status" value="1"/>
</dbReference>
<dbReference type="InterPro" id="IPR011530">
    <property type="entry name" value="rRNA_adenine_dimethylase"/>
</dbReference>
<evidence type="ECO:0000313" key="16">
    <source>
        <dbReference type="Ensembl" id="ENSPCEP00000025599.1"/>
    </source>
</evidence>
<dbReference type="InterPro" id="IPR020598">
    <property type="entry name" value="rRNA_Ade_methylase_Trfase_N"/>
</dbReference>
<feature type="domain" description="Ribosomal RNA adenine methylase transferase N-terminal" evidence="15">
    <location>
        <begin position="37"/>
        <end position="228"/>
    </location>
</feature>
<dbReference type="Ensembl" id="ENSPCET00000026454.1">
    <property type="protein sequence ID" value="ENSPCEP00000025599.1"/>
    <property type="gene ID" value="ENSPCEG00000019277.1"/>
</dbReference>
<sequence length="331" mass="38133">MAAFRLPPLPTIREIIKLFNLRAQKQLSQNFLLDLRLTDKIVRQAGSLKDTHVCEVGPGPGGITRSILDADVAQLLLVEKDSRFIPGLKMLSDAAPGKVHIVQGDILTYKVEGAFPKHLQKKWEDDPPNVHIIGNLPFSVSTPLIIRWLENVSRRDGPFVYGRTQMTLTFQKEVAERLTASTGSKQRSRLSIMAQYLCTVQNCFTIPGRAFVPKPEVDVSVVHFTPLVQPKIQQPFNLVEKVVRNVFQFRRKYCFRGVEILFPEAERLEKTEQMLMMADVEPTLRPNQLSILHFKNLCDAYRKMCDEDPRLFTYNYREELRQKKMRRGRQL</sequence>
<evidence type="ECO:0000256" key="10">
    <source>
        <dbReference type="ARBA" id="ARBA00023128"/>
    </source>
</evidence>
<dbReference type="GO" id="GO:0000179">
    <property type="term" value="F:rRNA (adenine-N6,N6-)-dimethyltransferase activity"/>
    <property type="evidence" value="ECO:0007669"/>
    <property type="project" value="UniProtKB-UniRule"/>
</dbReference>
<dbReference type="AlphaFoldDB" id="A0A8C8SU45"/>
<keyword evidence="17" id="KW-1185">Reference proteome</keyword>
<dbReference type="PROSITE" id="PS51689">
    <property type="entry name" value="SAM_RNA_A_N6_MT"/>
    <property type="match status" value="1"/>
</dbReference>
<dbReference type="InterPro" id="IPR029063">
    <property type="entry name" value="SAM-dependent_MTases_sf"/>
</dbReference>
<keyword evidence="3 13" id="KW-0489">Methyltransferase</keyword>
<evidence type="ECO:0000313" key="17">
    <source>
        <dbReference type="Proteomes" id="UP000694393"/>
    </source>
</evidence>
<proteinExistence type="inferred from homology"/>
<feature type="binding site" evidence="13">
    <location>
        <position position="79"/>
    </location>
    <ligand>
        <name>S-adenosyl-L-methionine</name>
        <dbReference type="ChEBI" id="CHEBI:59789"/>
    </ligand>
</feature>
<evidence type="ECO:0000256" key="2">
    <source>
        <dbReference type="ARBA" id="ARBA00022552"/>
    </source>
</evidence>
<keyword evidence="5 13" id="KW-0949">S-adenosyl-L-methionine</keyword>
<name>A0A8C8SU45_9SAUR</name>
<evidence type="ECO:0000256" key="13">
    <source>
        <dbReference type="PROSITE-ProRule" id="PRU01026"/>
    </source>
</evidence>
<keyword evidence="8" id="KW-0805">Transcription regulation</keyword>
<feature type="binding site" evidence="13">
    <location>
        <position position="135"/>
    </location>
    <ligand>
        <name>S-adenosyl-L-methionine</name>
        <dbReference type="ChEBI" id="CHEBI:59789"/>
    </ligand>
</feature>
<evidence type="ECO:0000256" key="7">
    <source>
        <dbReference type="ARBA" id="ARBA00022946"/>
    </source>
</evidence>
<keyword evidence="11" id="KW-0804">Transcription</keyword>
<feature type="binding site" evidence="13">
    <location>
        <position position="57"/>
    </location>
    <ligand>
        <name>S-adenosyl-L-methionine</name>
        <dbReference type="ChEBI" id="CHEBI:59789"/>
    </ligand>
</feature>
<keyword evidence="7" id="KW-0809">Transit peptide</keyword>
<dbReference type="InterPro" id="IPR023165">
    <property type="entry name" value="rRNA_Ade_diMease-like_C"/>
</dbReference>
<feature type="binding site" evidence="13">
    <location>
        <position position="105"/>
    </location>
    <ligand>
        <name>S-adenosyl-L-methionine</name>
        <dbReference type="ChEBI" id="CHEBI:59789"/>
    </ligand>
</feature>
<evidence type="ECO:0000256" key="8">
    <source>
        <dbReference type="ARBA" id="ARBA00023015"/>
    </source>
</evidence>
<evidence type="ECO:0000259" key="15">
    <source>
        <dbReference type="SMART" id="SM00650"/>
    </source>
</evidence>